<evidence type="ECO:0000313" key="3">
    <source>
        <dbReference type="EMBL" id="KAA3484028.1"/>
    </source>
</evidence>
<keyword evidence="4" id="KW-1185">Reference proteome</keyword>
<dbReference type="AlphaFoldDB" id="A0A5B6WRM2"/>
<gene>
    <name evidence="3" type="ORF">EPI10_006140</name>
</gene>
<protein>
    <submittedName>
        <fullName evidence="3">Protein MCM10</fullName>
    </submittedName>
</protein>
<reference evidence="4" key="1">
    <citation type="journal article" date="2019" name="Plant Biotechnol. J.">
        <title>Genome sequencing of the Australian wild diploid species Gossypium australe highlights disease resistance and delayed gland morphogenesis.</title>
        <authorList>
            <person name="Cai Y."/>
            <person name="Cai X."/>
            <person name="Wang Q."/>
            <person name="Wang P."/>
            <person name="Zhang Y."/>
            <person name="Cai C."/>
            <person name="Xu Y."/>
            <person name="Wang K."/>
            <person name="Zhou Z."/>
            <person name="Wang C."/>
            <person name="Geng S."/>
            <person name="Li B."/>
            <person name="Dong Q."/>
            <person name="Hou Y."/>
            <person name="Wang H."/>
            <person name="Ai P."/>
            <person name="Liu Z."/>
            <person name="Yi F."/>
            <person name="Sun M."/>
            <person name="An G."/>
            <person name="Cheng J."/>
            <person name="Zhang Y."/>
            <person name="Shi Q."/>
            <person name="Xie Y."/>
            <person name="Shi X."/>
            <person name="Chang Y."/>
            <person name="Huang F."/>
            <person name="Chen Y."/>
            <person name="Hong S."/>
            <person name="Mi L."/>
            <person name="Sun Q."/>
            <person name="Zhang L."/>
            <person name="Zhou B."/>
            <person name="Peng R."/>
            <person name="Zhang X."/>
            <person name="Liu F."/>
        </authorList>
    </citation>
    <scope>NUCLEOTIDE SEQUENCE [LARGE SCALE GENOMIC DNA]</scope>
    <source>
        <strain evidence="4">cv. PA1801</strain>
    </source>
</reference>
<dbReference type="PANTHER" id="PTHR34482:SF36">
    <property type="entry name" value="RETROTRANSPOSON GAG DOMAIN-CONTAINING PROTEIN"/>
    <property type="match status" value="1"/>
</dbReference>
<comment type="caution">
    <text evidence="3">The sequence shown here is derived from an EMBL/GenBank/DDBJ whole genome shotgun (WGS) entry which is preliminary data.</text>
</comment>
<organism evidence="3 4">
    <name type="scientific">Gossypium australe</name>
    <dbReference type="NCBI Taxonomy" id="47621"/>
    <lineage>
        <taxon>Eukaryota</taxon>
        <taxon>Viridiplantae</taxon>
        <taxon>Streptophyta</taxon>
        <taxon>Embryophyta</taxon>
        <taxon>Tracheophyta</taxon>
        <taxon>Spermatophyta</taxon>
        <taxon>Magnoliopsida</taxon>
        <taxon>eudicotyledons</taxon>
        <taxon>Gunneridae</taxon>
        <taxon>Pentapetalae</taxon>
        <taxon>rosids</taxon>
        <taxon>malvids</taxon>
        <taxon>Malvales</taxon>
        <taxon>Malvaceae</taxon>
        <taxon>Malvoideae</taxon>
        <taxon>Gossypium</taxon>
    </lineage>
</organism>
<dbReference type="Proteomes" id="UP000325315">
    <property type="component" value="Unassembled WGS sequence"/>
</dbReference>
<name>A0A5B6WRM2_9ROSI</name>
<dbReference type="InterPro" id="IPR005162">
    <property type="entry name" value="Retrotrans_gag_dom"/>
</dbReference>
<feature type="domain" description="Retrotransposon gag" evidence="2">
    <location>
        <begin position="129"/>
        <end position="224"/>
    </location>
</feature>
<feature type="region of interest" description="Disordered" evidence="1">
    <location>
        <begin position="1"/>
        <end position="34"/>
    </location>
</feature>
<dbReference type="Pfam" id="PF03732">
    <property type="entry name" value="Retrotrans_gag"/>
    <property type="match status" value="1"/>
</dbReference>
<dbReference type="PANTHER" id="PTHR34482">
    <property type="entry name" value="DNA DAMAGE-INDUCIBLE PROTEIN 1-LIKE"/>
    <property type="match status" value="1"/>
</dbReference>
<feature type="compositionally biased region" description="Basic residues" evidence="1">
    <location>
        <begin position="286"/>
        <end position="295"/>
    </location>
</feature>
<evidence type="ECO:0000313" key="4">
    <source>
        <dbReference type="Proteomes" id="UP000325315"/>
    </source>
</evidence>
<sequence length="295" mass="34400">MDPERVVVDDVESNASAPAEGMVPNKNENRPTIGSVRPYDECLVYGVRSHEPECTTPPPPPIPQSIPVAPQVVEVVRREKPPVDRIRKQGAEEFRASKDDDPERAEFWLENTIRVFNELSCTPKECMKCIVSLLRDSTYQWWNTLVSVVQRERVTWEFFQEEFKKKYISQRFIDQKRKEFLELKQGKMSVTEYEREFVRLSKYAHECVSTEAIICKRFEDGLNEDIKLFVAVLELKEFVVLVDRACKAEIESRDSRKRQWSKSFQSSSKKSRDFSTRSAPSARFSSKGKIKVFRE</sequence>
<evidence type="ECO:0000256" key="1">
    <source>
        <dbReference type="SAM" id="MobiDB-lite"/>
    </source>
</evidence>
<accession>A0A5B6WRM2</accession>
<feature type="region of interest" description="Disordered" evidence="1">
    <location>
        <begin position="252"/>
        <end position="295"/>
    </location>
</feature>
<dbReference type="EMBL" id="SMMG02000002">
    <property type="protein sequence ID" value="KAA3484028.1"/>
    <property type="molecule type" value="Genomic_DNA"/>
</dbReference>
<proteinExistence type="predicted"/>
<evidence type="ECO:0000259" key="2">
    <source>
        <dbReference type="Pfam" id="PF03732"/>
    </source>
</evidence>